<dbReference type="OrthoDB" id="8723039at2"/>
<proteinExistence type="inferred from homology"/>
<dbReference type="SMART" id="SM00382">
    <property type="entry name" value="AAA"/>
    <property type="match status" value="1"/>
</dbReference>
<accession>A0A2U1CQU6</accession>
<keyword evidence="3" id="KW-0472">Membrane</keyword>
<evidence type="ECO:0000256" key="3">
    <source>
        <dbReference type="ARBA" id="ARBA00022475"/>
    </source>
</evidence>
<keyword evidence="5 8" id="KW-0067">ATP-binding</keyword>
<evidence type="ECO:0000256" key="4">
    <source>
        <dbReference type="ARBA" id="ARBA00022741"/>
    </source>
</evidence>
<dbReference type="InterPro" id="IPR052156">
    <property type="entry name" value="BCAA_Transport_ATP-bd_LivF"/>
</dbReference>
<comment type="similarity">
    <text evidence="1">Belongs to the ABC transporter superfamily.</text>
</comment>
<dbReference type="Gene3D" id="3.40.50.300">
    <property type="entry name" value="P-loop containing nucleotide triphosphate hydrolases"/>
    <property type="match status" value="1"/>
</dbReference>
<sequence length="226" mass="23899">MTPVLEVKGLGTGYGQLAVSRDLSLTLNPGETVGILGVNGAGKSTLLKTIVGLLPQHAGQVLLNGNDISTWPAFRRARNGVALVPEGRQVLAGLSVRDNLELTRASLPSRTPADVFPGRLAEVLSIFPKLGERGANPGSSLSGGEQQMLAIARALLIAPSVMMLDEPTQGLAPVIVNMLKNLLVDFKGRFAMVVVEQNSAFLESVADRILEMRSGRLIEVAATEKI</sequence>
<dbReference type="PROSITE" id="PS00211">
    <property type="entry name" value="ABC_TRANSPORTER_1"/>
    <property type="match status" value="1"/>
</dbReference>
<evidence type="ECO:0000259" key="7">
    <source>
        <dbReference type="PROSITE" id="PS50893"/>
    </source>
</evidence>
<dbReference type="InterPro" id="IPR027417">
    <property type="entry name" value="P-loop_NTPase"/>
</dbReference>
<evidence type="ECO:0000313" key="8">
    <source>
        <dbReference type="EMBL" id="PVY68267.1"/>
    </source>
</evidence>
<reference evidence="8 9" key="1">
    <citation type="submission" date="2018-04" db="EMBL/GenBank/DDBJ databases">
        <title>Genomic Encyclopedia of Type Strains, Phase IV (KMG-IV): sequencing the most valuable type-strain genomes for metagenomic binning, comparative biology and taxonomic classification.</title>
        <authorList>
            <person name="Goeker M."/>
        </authorList>
    </citation>
    <scope>NUCLEOTIDE SEQUENCE [LARGE SCALE GENOMIC DNA]</scope>
    <source>
        <strain evidence="8 9">DSM 10065</strain>
    </source>
</reference>
<dbReference type="InterPro" id="IPR017871">
    <property type="entry name" value="ABC_transporter-like_CS"/>
</dbReference>
<dbReference type="SUPFAM" id="SSF52540">
    <property type="entry name" value="P-loop containing nucleoside triphosphate hydrolases"/>
    <property type="match status" value="1"/>
</dbReference>
<protein>
    <submittedName>
        <fullName evidence="8">Branched-chain amino acid transport system ATP-binding protein</fullName>
    </submittedName>
</protein>
<dbReference type="GO" id="GO:0015807">
    <property type="term" value="P:L-amino acid transport"/>
    <property type="evidence" value="ECO:0007669"/>
    <property type="project" value="TreeGrafter"/>
</dbReference>
<dbReference type="AlphaFoldDB" id="A0A2U1CQU6"/>
<comment type="caution">
    <text evidence="8">The sequence shown here is derived from an EMBL/GenBank/DDBJ whole genome shotgun (WGS) entry which is preliminary data.</text>
</comment>
<evidence type="ECO:0000256" key="6">
    <source>
        <dbReference type="ARBA" id="ARBA00022970"/>
    </source>
</evidence>
<gene>
    <name evidence="8" type="ORF">C7440_0660</name>
</gene>
<dbReference type="PANTHER" id="PTHR43820">
    <property type="entry name" value="HIGH-AFFINITY BRANCHED-CHAIN AMINO ACID TRANSPORT ATP-BINDING PROTEIN LIVF"/>
    <property type="match status" value="1"/>
</dbReference>
<keyword evidence="2" id="KW-0813">Transport</keyword>
<dbReference type="PROSITE" id="PS50893">
    <property type="entry name" value="ABC_TRANSPORTER_2"/>
    <property type="match status" value="1"/>
</dbReference>
<keyword evidence="4" id="KW-0547">Nucleotide-binding</keyword>
<dbReference type="PANTHER" id="PTHR43820:SF4">
    <property type="entry name" value="HIGH-AFFINITY BRANCHED-CHAIN AMINO ACID TRANSPORT ATP-BINDING PROTEIN LIVF"/>
    <property type="match status" value="1"/>
</dbReference>
<evidence type="ECO:0000256" key="2">
    <source>
        <dbReference type="ARBA" id="ARBA00022448"/>
    </source>
</evidence>
<dbReference type="GO" id="GO:0016887">
    <property type="term" value="F:ATP hydrolysis activity"/>
    <property type="evidence" value="ECO:0007669"/>
    <property type="project" value="InterPro"/>
</dbReference>
<dbReference type="InterPro" id="IPR003593">
    <property type="entry name" value="AAA+_ATPase"/>
</dbReference>
<evidence type="ECO:0000256" key="5">
    <source>
        <dbReference type="ARBA" id="ARBA00022840"/>
    </source>
</evidence>
<dbReference type="InterPro" id="IPR003439">
    <property type="entry name" value="ABC_transporter-like_ATP-bd"/>
</dbReference>
<organism evidence="8 9">
    <name type="scientific">Pusillimonas noertemannii</name>
    <dbReference type="NCBI Taxonomy" id="305977"/>
    <lineage>
        <taxon>Bacteria</taxon>
        <taxon>Pseudomonadati</taxon>
        <taxon>Pseudomonadota</taxon>
        <taxon>Betaproteobacteria</taxon>
        <taxon>Burkholderiales</taxon>
        <taxon>Alcaligenaceae</taxon>
        <taxon>Pusillimonas</taxon>
    </lineage>
</organism>
<name>A0A2U1CQU6_9BURK</name>
<dbReference type="EMBL" id="QEKO01000001">
    <property type="protein sequence ID" value="PVY68267.1"/>
    <property type="molecule type" value="Genomic_DNA"/>
</dbReference>
<keyword evidence="3" id="KW-1003">Cell membrane</keyword>
<feature type="domain" description="ABC transporter" evidence="7">
    <location>
        <begin position="5"/>
        <end position="226"/>
    </location>
</feature>
<dbReference type="GO" id="GO:0005524">
    <property type="term" value="F:ATP binding"/>
    <property type="evidence" value="ECO:0007669"/>
    <property type="project" value="UniProtKB-KW"/>
</dbReference>
<dbReference type="Pfam" id="PF00005">
    <property type="entry name" value="ABC_tran"/>
    <property type="match status" value="1"/>
</dbReference>
<dbReference type="RefSeq" id="WP_116517461.1">
    <property type="nucleotide sequence ID" value="NZ_JACCEX010000001.1"/>
</dbReference>
<keyword evidence="9" id="KW-1185">Reference proteome</keyword>
<evidence type="ECO:0000313" key="9">
    <source>
        <dbReference type="Proteomes" id="UP000246145"/>
    </source>
</evidence>
<evidence type="ECO:0000256" key="1">
    <source>
        <dbReference type="ARBA" id="ARBA00005417"/>
    </source>
</evidence>
<keyword evidence="6" id="KW-0029">Amino-acid transport</keyword>
<dbReference type="Proteomes" id="UP000246145">
    <property type="component" value="Unassembled WGS sequence"/>
</dbReference>
<dbReference type="GO" id="GO:0015658">
    <property type="term" value="F:branched-chain amino acid transmembrane transporter activity"/>
    <property type="evidence" value="ECO:0007669"/>
    <property type="project" value="TreeGrafter"/>
</dbReference>